<keyword evidence="4" id="KW-1185">Reference proteome</keyword>
<dbReference type="RefSeq" id="WP_168152306.1">
    <property type="nucleotide sequence ID" value="NZ_JAAWVT010000005.1"/>
</dbReference>
<feature type="transmembrane region" description="Helical" evidence="2">
    <location>
        <begin position="56"/>
        <end position="76"/>
    </location>
</feature>
<name>A0ABX1G740_9MICC</name>
<keyword evidence="2" id="KW-0812">Transmembrane</keyword>
<evidence type="ECO:0000256" key="1">
    <source>
        <dbReference type="SAM" id="MobiDB-lite"/>
    </source>
</evidence>
<evidence type="ECO:0000313" key="3">
    <source>
        <dbReference type="EMBL" id="NKG21511.1"/>
    </source>
</evidence>
<organism evidence="3 4">
    <name type="scientific">Paeniglutamicibacter terrestris</name>
    <dbReference type="NCBI Taxonomy" id="2723403"/>
    <lineage>
        <taxon>Bacteria</taxon>
        <taxon>Bacillati</taxon>
        <taxon>Actinomycetota</taxon>
        <taxon>Actinomycetes</taxon>
        <taxon>Micrococcales</taxon>
        <taxon>Micrococcaceae</taxon>
        <taxon>Paeniglutamicibacter</taxon>
    </lineage>
</organism>
<dbReference type="Proteomes" id="UP000746595">
    <property type="component" value="Unassembled WGS sequence"/>
</dbReference>
<evidence type="ECO:0000256" key="2">
    <source>
        <dbReference type="SAM" id="Phobius"/>
    </source>
</evidence>
<feature type="transmembrane region" description="Helical" evidence="2">
    <location>
        <begin position="21"/>
        <end position="44"/>
    </location>
</feature>
<keyword evidence="2" id="KW-0472">Membrane</keyword>
<feature type="region of interest" description="Disordered" evidence="1">
    <location>
        <begin position="174"/>
        <end position="193"/>
    </location>
</feature>
<evidence type="ECO:0000313" key="4">
    <source>
        <dbReference type="Proteomes" id="UP000746595"/>
    </source>
</evidence>
<accession>A0ABX1G740</accession>
<gene>
    <name evidence="3" type="ORF">HED64_12440</name>
</gene>
<comment type="caution">
    <text evidence="3">The sequence shown here is derived from an EMBL/GenBank/DDBJ whole genome shotgun (WGS) entry which is preliminary data.</text>
</comment>
<protein>
    <recommendedName>
        <fullName evidence="5">PH domain-containing protein</fullName>
    </recommendedName>
</protein>
<evidence type="ECO:0008006" key="5">
    <source>
        <dbReference type="Google" id="ProtNLM"/>
    </source>
</evidence>
<keyword evidence="2" id="KW-1133">Transmembrane helix</keyword>
<reference evidence="3 4" key="1">
    <citation type="submission" date="2020-04" db="EMBL/GenBank/DDBJ databases">
        <title>Paeniglutamicibacter sp. ANT13_2, a novel actinomycete isolated from sediment in Antarctica.</title>
        <authorList>
            <person name="Sakdapetsiri C."/>
            <person name="Pinyakong O."/>
        </authorList>
    </citation>
    <scope>NUCLEOTIDE SEQUENCE [LARGE SCALE GENOMIC DNA]</scope>
    <source>
        <strain evidence="3 4">ANT13_2</strain>
    </source>
</reference>
<sequence length="193" mass="21455">MKLTLEKRERVIVKTRAHPRVLRGPLFLMTLLLAGSAYLLGLLLRDDLVAWVEESRALFLALLAVAFGVLLVVWCLRPLIRWANSYIYLTTERIVTKHGRKAAGQQSVGLYAIHDIVAVARSNAPALAPGTLRVVLGEHHVNITHVPAVARMRELCIGAITALPRMTESDGVNMEERVDHPPGRITHNEQQDP</sequence>
<dbReference type="EMBL" id="JAAWVT010000005">
    <property type="protein sequence ID" value="NKG21511.1"/>
    <property type="molecule type" value="Genomic_DNA"/>
</dbReference>
<proteinExistence type="predicted"/>